<dbReference type="PANTHER" id="PTHR30373">
    <property type="entry name" value="UPF0603 PROTEIN YGCG"/>
    <property type="match status" value="1"/>
</dbReference>
<dbReference type="Pfam" id="PF04536">
    <property type="entry name" value="TPM_phosphatase"/>
    <property type="match status" value="1"/>
</dbReference>
<comment type="caution">
    <text evidence="5">The sequence shown here is derived from an EMBL/GenBank/DDBJ whole genome shotgun (WGS) entry which is preliminary data.</text>
</comment>
<protein>
    <submittedName>
        <fullName evidence="5">TPM domain-containing protein</fullName>
    </submittedName>
</protein>
<dbReference type="EMBL" id="JAGETX010000002">
    <property type="protein sequence ID" value="MBO3270084.1"/>
    <property type="molecule type" value="Genomic_DNA"/>
</dbReference>
<feature type="chain" id="PRO_5046543504" evidence="3">
    <location>
        <begin position="22"/>
        <end position="416"/>
    </location>
</feature>
<feature type="domain" description="TPM" evidence="4">
    <location>
        <begin position="35"/>
        <end position="157"/>
    </location>
</feature>
<evidence type="ECO:0000259" key="4">
    <source>
        <dbReference type="Pfam" id="PF04536"/>
    </source>
</evidence>
<feature type="region of interest" description="Disordered" evidence="1">
    <location>
        <begin position="160"/>
        <end position="219"/>
    </location>
</feature>
<keyword evidence="3" id="KW-0732">Signal</keyword>
<dbReference type="Gene3D" id="3.10.310.50">
    <property type="match status" value="1"/>
</dbReference>
<feature type="compositionally biased region" description="Low complexity" evidence="1">
    <location>
        <begin position="164"/>
        <end position="187"/>
    </location>
</feature>
<feature type="region of interest" description="Disordered" evidence="1">
    <location>
        <begin position="249"/>
        <end position="293"/>
    </location>
</feature>
<feature type="transmembrane region" description="Helical" evidence="2">
    <location>
        <begin position="219"/>
        <end position="238"/>
    </location>
</feature>
<accession>A0ABS3T8X0</accession>
<organism evidence="5 6">
    <name type="scientific">Hymenobacter defluvii</name>
    <dbReference type="NCBI Taxonomy" id="2054411"/>
    <lineage>
        <taxon>Bacteria</taxon>
        <taxon>Pseudomonadati</taxon>
        <taxon>Bacteroidota</taxon>
        <taxon>Cytophagia</taxon>
        <taxon>Cytophagales</taxon>
        <taxon>Hymenobacteraceae</taxon>
        <taxon>Hymenobacter</taxon>
    </lineage>
</organism>
<evidence type="ECO:0000256" key="3">
    <source>
        <dbReference type="SAM" id="SignalP"/>
    </source>
</evidence>
<reference evidence="5 6" key="1">
    <citation type="submission" date="2021-03" db="EMBL/GenBank/DDBJ databases">
        <authorList>
            <person name="Kim M.K."/>
        </authorList>
    </citation>
    <scope>NUCLEOTIDE SEQUENCE [LARGE SCALE GENOMIC DNA]</scope>
    <source>
        <strain evidence="5 6">BT507</strain>
    </source>
</reference>
<dbReference type="InterPro" id="IPR007621">
    <property type="entry name" value="TPM_dom"/>
</dbReference>
<evidence type="ECO:0000313" key="5">
    <source>
        <dbReference type="EMBL" id="MBO3270084.1"/>
    </source>
</evidence>
<name>A0ABS3T8X0_9BACT</name>
<evidence type="ECO:0000256" key="2">
    <source>
        <dbReference type="SAM" id="Phobius"/>
    </source>
</evidence>
<keyword evidence="6" id="KW-1185">Reference proteome</keyword>
<evidence type="ECO:0000313" key="6">
    <source>
        <dbReference type="Proteomes" id="UP000670527"/>
    </source>
</evidence>
<evidence type="ECO:0000256" key="1">
    <source>
        <dbReference type="SAM" id="MobiDB-lite"/>
    </source>
</evidence>
<gene>
    <name evidence="5" type="ORF">J4D97_05430</name>
</gene>
<proteinExistence type="predicted"/>
<keyword evidence="2" id="KW-0472">Membrane</keyword>
<dbReference type="RefSeq" id="WP_208306701.1">
    <property type="nucleotide sequence ID" value="NZ_JAGETX010000002.1"/>
</dbReference>
<sequence>MFRFLVFVFALALGLSHTATAAGELPARPNPFTFVTDKAQLLSETDAKKLESGLRSYADNNGTQVVVVTVPTLDGRTVADYARALGTAWGVGQRNQNNGVVVLISVQERQVSIQAGSGLRSQVTPALTDRIISQQMGPQFKQGRYFAGLRAGLNTLLQAANPGSAPTQAPAATSPATTTEAPVASAPLDEPLEQPSSAPFSPGLSSPTPTPTPEPSGPGMGTLLLGALVVGGVIWLLVKLFRRKSAAQSTTGNAPDFLPNRNNQPTQGYNQGGQRPTPDFFNRGGNAGNTNNGGGGSGIGGMLATGAAAAAGAYLGNRMASGQSHTGNDLQLGNDNTAAAGMGAAGLGATPPASDADVNDFFGGASAANDPGPDYFSDDVSSGPDYFSSDNSYDDSSSDDTGGGGFDDSSDNSGSW</sequence>
<dbReference type="PANTHER" id="PTHR30373:SF2">
    <property type="entry name" value="UPF0603 PROTEIN YGCG"/>
    <property type="match status" value="1"/>
</dbReference>
<keyword evidence="2" id="KW-0812">Transmembrane</keyword>
<feature type="compositionally biased region" description="Polar residues" evidence="1">
    <location>
        <begin position="260"/>
        <end position="274"/>
    </location>
</feature>
<feature type="signal peptide" evidence="3">
    <location>
        <begin position="1"/>
        <end position="21"/>
    </location>
</feature>
<feature type="region of interest" description="Disordered" evidence="1">
    <location>
        <begin position="360"/>
        <end position="416"/>
    </location>
</feature>
<dbReference type="Proteomes" id="UP000670527">
    <property type="component" value="Unassembled WGS sequence"/>
</dbReference>
<keyword evidence="2" id="KW-1133">Transmembrane helix</keyword>